<dbReference type="AlphaFoldDB" id="A0A1J9SAU8"/>
<keyword evidence="10" id="KW-1185">Reference proteome</keyword>
<dbReference type="Gene3D" id="1.25.10.10">
    <property type="entry name" value="Leucine-rich Repeat Variant"/>
    <property type="match status" value="1"/>
</dbReference>
<dbReference type="EMBL" id="MNUE01000010">
    <property type="protein sequence ID" value="OJD36709.1"/>
    <property type="molecule type" value="Genomic_DNA"/>
</dbReference>
<comment type="subcellular location">
    <subcellularLocation>
        <location evidence="2">Cytoplasm</location>
    </subcellularLocation>
    <subcellularLocation>
        <location evidence="1">Nucleus</location>
    </subcellularLocation>
</comment>
<gene>
    <name evidence="9" type="ORF">BKCO1_10000132</name>
</gene>
<reference evidence="9 10" key="1">
    <citation type="submission" date="2016-10" db="EMBL/GenBank/DDBJ databases">
        <title>Proteomics and genomics reveal pathogen-plant mechanisms compatible with a hemibiotrophic lifestyle of Diplodia corticola.</title>
        <authorList>
            <person name="Fernandes I."/>
            <person name="De Jonge R."/>
            <person name="Van De Peer Y."/>
            <person name="Devreese B."/>
            <person name="Alves A."/>
            <person name="Esteves A.C."/>
        </authorList>
    </citation>
    <scope>NUCLEOTIDE SEQUENCE [LARGE SCALE GENOMIC DNA]</scope>
    <source>
        <strain evidence="9 10">CBS 112549</strain>
    </source>
</reference>
<comment type="similarity">
    <text evidence="3">Belongs to the importin beta family.</text>
</comment>
<dbReference type="GO" id="GO:0006606">
    <property type="term" value="P:protein import into nucleus"/>
    <property type="evidence" value="ECO:0007669"/>
    <property type="project" value="TreeGrafter"/>
</dbReference>
<dbReference type="Pfam" id="PF03810">
    <property type="entry name" value="IBN_N"/>
    <property type="match status" value="1"/>
</dbReference>
<keyword evidence="7" id="KW-0539">Nucleus</keyword>
<organism evidence="9 10">
    <name type="scientific">Diplodia corticola</name>
    <dbReference type="NCBI Taxonomy" id="236234"/>
    <lineage>
        <taxon>Eukaryota</taxon>
        <taxon>Fungi</taxon>
        <taxon>Dikarya</taxon>
        <taxon>Ascomycota</taxon>
        <taxon>Pezizomycotina</taxon>
        <taxon>Dothideomycetes</taxon>
        <taxon>Dothideomycetes incertae sedis</taxon>
        <taxon>Botryosphaeriales</taxon>
        <taxon>Botryosphaeriaceae</taxon>
        <taxon>Diplodia</taxon>
    </lineage>
</organism>
<dbReference type="PANTHER" id="PTHR10997">
    <property type="entry name" value="IMPORTIN-7, 8, 11"/>
    <property type="match status" value="1"/>
</dbReference>
<evidence type="ECO:0000313" key="9">
    <source>
        <dbReference type="EMBL" id="OJD36709.1"/>
    </source>
</evidence>
<accession>A0A1J9SAU8</accession>
<comment type="caution">
    <text evidence="9">The sequence shown here is derived from an EMBL/GenBank/DDBJ whole genome shotgun (WGS) entry which is preliminary data.</text>
</comment>
<dbReference type="InterPro" id="IPR013713">
    <property type="entry name" value="XPO2_central"/>
</dbReference>
<dbReference type="OrthoDB" id="361693at2759"/>
<dbReference type="SUPFAM" id="SSF48371">
    <property type="entry name" value="ARM repeat"/>
    <property type="match status" value="1"/>
</dbReference>
<proteinExistence type="inferred from homology"/>
<keyword evidence="4" id="KW-0813">Transport</keyword>
<dbReference type="FunFam" id="1.25.10.10:FF:000362">
    <property type="entry name" value="Importin 11, putative"/>
    <property type="match status" value="1"/>
</dbReference>
<dbReference type="GO" id="GO:0005635">
    <property type="term" value="C:nuclear envelope"/>
    <property type="evidence" value="ECO:0007669"/>
    <property type="project" value="TreeGrafter"/>
</dbReference>
<dbReference type="PROSITE" id="PS50166">
    <property type="entry name" value="IMPORTIN_B_NT"/>
    <property type="match status" value="1"/>
</dbReference>
<dbReference type="Proteomes" id="UP000183809">
    <property type="component" value="Unassembled WGS sequence"/>
</dbReference>
<evidence type="ECO:0000256" key="1">
    <source>
        <dbReference type="ARBA" id="ARBA00004123"/>
    </source>
</evidence>
<dbReference type="Pfam" id="PF08506">
    <property type="entry name" value="Cse1"/>
    <property type="match status" value="1"/>
</dbReference>
<dbReference type="SMART" id="SM00913">
    <property type="entry name" value="IBN_N"/>
    <property type="match status" value="1"/>
</dbReference>
<keyword evidence="5" id="KW-0963">Cytoplasm</keyword>
<name>A0A1J9SAU8_9PEZI</name>
<dbReference type="RefSeq" id="XP_020132969.1">
    <property type="nucleotide sequence ID" value="XM_020269314.1"/>
</dbReference>
<keyword evidence="6" id="KW-0653">Protein transport</keyword>
<protein>
    <submittedName>
        <fullName evidence="9">Importin 11</fullName>
    </submittedName>
</protein>
<evidence type="ECO:0000256" key="5">
    <source>
        <dbReference type="ARBA" id="ARBA00022490"/>
    </source>
</evidence>
<dbReference type="InterPro" id="IPR016024">
    <property type="entry name" value="ARM-type_fold"/>
</dbReference>
<sequence>MDVHGALELPAEANPLTEGLLFHVLRSAASSDPHQIQTGTKQLQKWETEKGFYPLLQAAFIDKSLPVEIRYLAIIQLKNGIEKYWRKTATNAVSKEDKTVIRSRLLESGVNEADQRLALQNALVIAKIVRFEFPHDWPDVINQVINLLRQSTSPGANSLYLPRTLLILLHIIKELATGRITRLRSNLLSISPEVFRVLGHIYMDKAQRWLAFLQHGGDDEGGALESIEQSLLAIKVLRRVVVSGFEFPNRDSDVQQFWGIVRNQLGDFLAITSQEPSTLSSPVKDLVEKHLLQLAKLHLEMSKTHPAAYVLLPDSINITKAYWGLIVKFGQNFGTKQASVHGNIGTDGDADDDEKSIMERLCLKGLLLIRACLRMVFNPAQTFKYRHEQEKQEKAEATQLVKQEFLGEDFVREMMETVVTRYFVLRPSDLRQWEEEPDEWERREDMEGDDIEYSIRSCAERLFLDLAINFKTLVTPLLQVFYSVASPDNENILFKDSVYTAVGLAAPVLHHELDFDGFIRSTLVQEVQKQKPGYNLLRRRIAILLGQWITIKVSDETRPLVYQIFDHLLNKEDPLNDHVVRVTAGRQFKNIADDWDFKVEGFMPHASNVLDRLMALIGEVELSETKMALLNTISVVVERLEHHITPYANSIVSLLPPLWEQSGEEHLMKQAILTILARLIHAMKAESVPLHSMVIPIIKNTLEPGSDTQVYLLEDALDLWHAVLIQTPAPASPEVLSLAPYLIPTLELGSESLRKTLEIAEVYLLLAPNEMCSDHLRTSLLKSLASLLGELRPEANGLVTHLVEVYVRAADLLGGEAAVEILTADMIRTEFFTGLLDGLKGAWEAHTKTGPNARAAAVDGIVETDYWTVIARIGLASNRVLLGAIEAAQTRTSADGMQDAAEALDVRMKWLLEEWFDHLDNIAAPVSKKLMCLALTKLLETGREWILIKLQDLMTMWTDIVIELTDGNADPNVDCLVWQREEPPPGTPEAPDDVRRRDLIYTDPVHIVNIMPFIRDHLHQAITACGGQDKFRDEWLVNVDKDVIEAFGKLGIM</sequence>
<evidence type="ECO:0000256" key="6">
    <source>
        <dbReference type="ARBA" id="ARBA00022927"/>
    </source>
</evidence>
<dbReference type="PANTHER" id="PTHR10997:SF7">
    <property type="entry name" value="IMPORTIN-11"/>
    <property type="match status" value="1"/>
</dbReference>
<evidence type="ECO:0000256" key="4">
    <source>
        <dbReference type="ARBA" id="ARBA00022448"/>
    </source>
</evidence>
<dbReference type="InterPro" id="IPR001494">
    <property type="entry name" value="Importin-beta_N"/>
</dbReference>
<evidence type="ECO:0000256" key="3">
    <source>
        <dbReference type="ARBA" id="ARBA00007991"/>
    </source>
</evidence>
<feature type="domain" description="Importin N-terminal" evidence="8">
    <location>
        <begin position="39"/>
        <end position="111"/>
    </location>
</feature>
<dbReference type="InterPro" id="IPR011989">
    <property type="entry name" value="ARM-like"/>
</dbReference>
<evidence type="ECO:0000256" key="2">
    <source>
        <dbReference type="ARBA" id="ARBA00004496"/>
    </source>
</evidence>
<dbReference type="InterPro" id="IPR058669">
    <property type="entry name" value="TPR_IPO7/11-like"/>
</dbReference>
<dbReference type="STRING" id="236234.A0A1J9SAU8"/>
<evidence type="ECO:0000313" key="10">
    <source>
        <dbReference type="Proteomes" id="UP000183809"/>
    </source>
</evidence>
<evidence type="ECO:0000259" key="8">
    <source>
        <dbReference type="PROSITE" id="PS50166"/>
    </source>
</evidence>
<dbReference type="GeneID" id="31009573"/>
<dbReference type="GO" id="GO:0031267">
    <property type="term" value="F:small GTPase binding"/>
    <property type="evidence" value="ECO:0007669"/>
    <property type="project" value="InterPro"/>
</dbReference>
<evidence type="ECO:0000256" key="7">
    <source>
        <dbReference type="ARBA" id="ARBA00023242"/>
    </source>
</evidence>
<dbReference type="Pfam" id="PF25758">
    <property type="entry name" value="TPR_IPO11"/>
    <property type="match status" value="1"/>
</dbReference>
<dbReference type="GO" id="GO:0005829">
    <property type="term" value="C:cytosol"/>
    <property type="evidence" value="ECO:0007669"/>
    <property type="project" value="TreeGrafter"/>
</dbReference>